<dbReference type="AlphaFoldDB" id="A0A6L5BTJ4"/>
<dbReference type="Proteomes" id="UP000475265">
    <property type="component" value="Unassembled WGS sequence"/>
</dbReference>
<evidence type="ECO:0000313" key="1">
    <source>
        <dbReference type="EMBL" id="KAF2391693.1"/>
    </source>
</evidence>
<organism evidence="1 2">
    <name type="scientific">Pseudomonas frederiksbergensis</name>
    <dbReference type="NCBI Taxonomy" id="104087"/>
    <lineage>
        <taxon>Bacteria</taxon>
        <taxon>Pseudomonadati</taxon>
        <taxon>Pseudomonadota</taxon>
        <taxon>Gammaproteobacteria</taxon>
        <taxon>Pseudomonadales</taxon>
        <taxon>Pseudomonadaceae</taxon>
        <taxon>Pseudomonas</taxon>
    </lineage>
</organism>
<evidence type="ECO:0000313" key="2">
    <source>
        <dbReference type="Proteomes" id="UP000475265"/>
    </source>
</evidence>
<accession>A0A6L5BTJ4</accession>
<sequence length="34" mass="3842">MLIHLLTCLALTAVTLTLFSRFFLDIGHTEEHPS</sequence>
<name>A0A6L5BTJ4_9PSED</name>
<comment type="caution">
    <text evidence="1">The sequence shown here is derived from an EMBL/GenBank/DDBJ whole genome shotgun (WGS) entry which is preliminary data.</text>
</comment>
<protein>
    <submittedName>
        <fullName evidence="1">Uncharacterized protein</fullName>
    </submittedName>
</protein>
<proteinExistence type="predicted"/>
<reference evidence="1 2" key="1">
    <citation type="submission" date="2019-12" db="EMBL/GenBank/DDBJ databases">
        <title>Endophytic bacteria associated with Panax ginseng seedlings.</title>
        <authorList>
            <person name="Park J.M."/>
            <person name="Shin R."/>
            <person name="Jo S.H."/>
        </authorList>
    </citation>
    <scope>NUCLEOTIDE SEQUENCE [LARGE SCALE GENOMIC DNA]</scope>
    <source>
        <strain evidence="1 2">PgKB32</strain>
    </source>
</reference>
<gene>
    <name evidence="1" type="ORF">FX983_06178</name>
</gene>
<dbReference type="EMBL" id="JAAAXX010000002">
    <property type="protein sequence ID" value="KAF2391693.1"/>
    <property type="molecule type" value="Genomic_DNA"/>
</dbReference>